<protein>
    <submittedName>
        <fullName evidence="3">DUF4224 domain-containing protein</fullName>
    </submittedName>
</protein>
<evidence type="ECO:0000313" key="4">
    <source>
        <dbReference type="Proteomes" id="UP001198602"/>
    </source>
</evidence>
<dbReference type="EMBL" id="JAHYBX010000007">
    <property type="protein sequence ID" value="MCA1857415.1"/>
    <property type="molecule type" value="Genomic_DNA"/>
</dbReference>
<feature type="domain" description="DUF4224" evidence="2">
    <location>
        <begin position="5"/>
        <end position="49"/>
    </location>
</feature>
<evidence type="ECO:0000256" key="1">
    <source>
        <dbReference type="SAM" id="MobiDB-lite"/>
    </source>
</evidence>
<dbReference type="PROSITE" id="PS51257">
    <property type="entry name" value="PROKAR_LIPOPROTEIN"/>
    <property type="match status" value="1"/>
</dbReference>
<reference evidence="3 4" key="1">
    <citation type="submission" date="2021-07" db="EMBL/GenBank/DDBJ databases">
        <title>Characterization of Violacein-producing bacteria and related species.</title>
        <authorList>
            <person name="Wilson H.S."/>
            <person name="De Leon M.E."/>
        </authorList>
    </citation>
    <scope>NUCLEOTIDE SEQUENCE [LARGE SCALE GENOMIC DNA]</scope>
    <source>
        <strain evidence="3 4">HSC-2F05</strain>
    </source>
</reference>
<evidence type="ECO:0000259" key="2">
    <source>
        <dbReference type="Pfam" id="PF13986"/>
    </source>
</evidence>
<feature type="region of interest" description="Disordered" evidence="1">
    <location>
        <begin position="50"/>
        <end position="78"/>
    </location>
</feature>
<organism evidence="3 4">
    <name type="scientific">Massilia hydrophila</name>
    <dbReference type="NCBI Taxonomy" id="3044279"/>
    <lineage>
        <taxon>Bacteria</taxon>
        <taxon>Pseudomonadati</taxon>
        <taxon>Pseudomonadota</taxon>
        <taxon>Betaproteobacteria</taxon>
        <taxon>Burkholderiales</taxon>
        <taxon>Oxalobacteraceae</taxon>
        <taxon>Telluria group</taxon>
        <taxon>Massilia</taxon>
    </lineage>
</organism>
<dbReference type="Pfam" id="PF13986">
    <property type="entry name" value="DUF4224"/>
    <property type="match status" value="1"/>
</dbReference>
<comment type="caution">
    <text evidence="3">The sequence shown here is derived from an EMBL/GenBank/DDBJ whole genome shotgun (WGS) entry which is preliminary data.</text>
</comment>
<proteinExistence type="predicted"/>
<dbReference type="InterPro" id="IPR025319">
    <property type="entry name" value="DUF4224"/>
</dbReference>
<gene>
    <name evidence="3" type="ORF">LE190_15995</name>
</gene>
<dbReference type="Proteomes" id="UP001198602">
    <property type="component" value="Unassembled WGS sequence"/>
</dbReference>
<sequence length="78" mass="8725">MSRYLTADELADLIGCAPTSFACMRRYLTRNNWPFEPNLRGFPQVSREYHDARMAGSTPAGASTDQGEEPDFSMFEAA</sequence>
<name>A0ABS7YCI3_9BURK</name>
<evidence type="ECO:0000313" key="3">
    <source>
        <dbReference type="EMBL" id="MCA1857415.1"/>
    </source>
</evidence>
<keyword evidence="4" id="KW-1185">Reference proteome</keyword>
<accession>A0ABS7YCI3</accession>